<evidence type="ECO:0000313" key="4">
    <source>
        <dbReference type="WBParaSite" id="NBR_0001002601-mRNA-1"/>
    </source>
</evidence>
<dbReference type="Proteomes" id="UP000271162">
    <property type="component" value="Unassembled WGS sequence"/>
</dbReference>
<keyword evidence="1" id="KW-0812">Transmembrane</keyword>
<feature type="transmembrane region" description="Helical" evidence="1">
    <location>
        <begin position="408"/>
        <end position="428"/>
    </location>
</feature>
<dbReference type="WBParaSite" id="NBR_0001002601-mRNA-1">
    <property type="protein sequence ID" value="NBR_0001002601-mRNA-1"/>
    <property type="gene ID" value="NBR_0001002601"/>
</dbReference>
<accession>A0A158QZF2</accession>
<evidence type="ECO:0000313" key="2">
    <source>
        <dbReference type="EMBL" id="VDL73616.1"/>
    </source>
</evidence>
<name>A0A158QZF2_NIPBR</name>
<organism evidence="4">
    <name type="scientific">Nippostrongylus brasiliensis</name>
    <name type="common">Rat hookworm</name>
    <dbReference type="NCBI Taxonomy" id="27835"/>
    <lineage>
        <taxon>Eukaryota</taxon>
        <taxon>Metazoa</taxon>
        <taxon>Ecdysozoa</taxon>
        <taxon>Nematoda</taxon>
        <taxon>Chromadorea</taxon>
        <taxon>Rhabditida</taxon>
        <taxon>Rhabditina</taxon>
        <taxon>Rhabditomorpha</taxon>
        <taxon>Strongyloidea</taxon>
        <taxon>Heligmosomidae</taxon>
        <taxon>Nippostrongylus</taxon>
    </lineage>
</organism>
<sequence length="528" mass="59866">MKKRGKRKLLFVVALVVVVALTSKVSEYVAFSYYSSELSDNSLTLEEKQVMIRDAIASCIPYSGYMRRKLHQEIGNIFIEASKGKLKPLAAYDFAGHIVVTTQMVGWYGKTVYCRYFNGDREEIGPALSAVVFPESTVYCCRQDDVAYMSVTVDEFETSNGTLWLIDRKNNRVQYFYVYVKDVDEYSHQLLDDYVKTNEAELVPLSMEGESVDESIKRQHVGVNGEKTLKNFLPMLVSRNTSAIPPRRVIQKCVINPKRVLIQSIHQTLAYYPTFHGYDVPFEDGHIRRTAAQFASCNTNVSHAFTVSTNALRMNQRIKTLNFSFTLEYRMQQNEDGALEDMWKLLMGKVSPVDHRGCDTRDNYPDDDHFLRPTGRAQPNQCQLTVGQDPNGCITRMSKMGAIVKTTLHLVILSMATTTILSCQFFLITTLRRLMRAEAENQDDEELRMFVEQVQEHNRLAAPSGCSRYDKDGQPVPPVAEDLVTHMEAGERAVCHCSDYWCSIAGTKWQAGLAVSISLDCHSYSAVK</sequence>
<protein>
    <submittedName>
        <fullName evidence="4">Guanylate cyclase</fullName>
    </submittedName>
</protein>
<reference evidence="4" key="1">
    <citation type="submission" date="2016-04" db="UniProtKB">
        <authorList>
            <consortium name="WormBaseParasite"/>
        </authorList>
    </citation>
    <scope>IDENTIFICATION</scope>
</reference>
<evidence type="ECO:0000313" key="3">
    <source>
        <dbReference type="Proteomes" id="UP000271162"/>
    </source>
</evidence>
<reference evidence="2 3" key="2">
    <citation type="submission" date="2018-11" db="EMBL/GenBank/DDBJ databases">
        <authorList>
            <consortium name="Pathogen Informatics"/>
        </authorList>
    </citation>
    <scope>NUCLEOTIDE SEQUENCE [LARGE SCALE GENOMIC DNA]</scope>
</reference>
<dbReference type="AlphaFoldDB" id="A0A158QZF2"/>
<dbReference type="EMBL" id="UYSL01020241">
    <property type="protein sequence ID" value="VDL73616.1"/>
    <property type="molecule type" value="Genomic_DNA"/>
</dbReference>
<evidence type="ECO:0000256" key="1">
    <source>
        <dbReference type="SAM" id="Phobius"/>
    </source>
</evidence>
<keyword evidence="1" id="KW-1133">Transmembrane helix</keyword>
<gene>
    <name evidence="2" type="ORF">NBR_LOCUS10027</name>
</gene>
<proteinExistence type="predicted"/>
<keyword evidence="3" id="KW-1185">Reference proteome</keyword>
<keyword evidence="1" id="KW-0472">Membrane</keyword>